<proteinExistence type="predicted"/>
<dbReference type="InterPro" id="IPR018247">
    <property type="entry name" value="EF_Hand_1_Ca_BS"/>
</dbReference>
<feature type="compositionally biased region" description="Acidic residues" evidence="1">
    <location>
        <begin position="124"/>
        <end position="135"/>
    </location>
</feature>
<keyword evidence="3" id="KW-1185">Reference proteome</keyword>
<dbReference type="Proteomes" id="UP001189429">
    <property type="component" value="Unassembled WGS sequence"/>
</dbReference>
<protein>
    <recommendedName>
        <fullName evidence="4">EF-hand domain-containing protein</fullName>
    </recommendedName>
</protein>
<dbReference type="PROSITE" id="PS00018">
    <property type="entry name" value="EF_HAND_1"/>
    <property type="match status" value="1"/>
</dbReference>
<accession>A0ABN9SND4</accession>
<evidence type="ECO:0000313" key="2">
    <source>
        <dbReference type="EMBL" id="CAK0833353.1"/>
    </source>
</evidence>
<feature type="region of interest" description="Disordered" evidence="1">
    <location>
        <begin position="122"/>
        <end position="150"/>
    </location>
</feature>
<evidence type="ECO:0000256" key="1">
    <source>
        <dbReference type="SAM" id="MobiDB-lite"/>
    </source>
</evidence>
<feature type="non-terminal residue" evidence="2">
    <location>
        <position position="973"/>
    </location>
</feature>
<evidence type="ECO:0008006" key="4">
    <source>
        <dbReference type="Google" id="ProtNLM"/>
    </source>
</evidence>
<organism evidence="2 3">
    <name type="scientific">Prorocentrum cordatum</name>
    <dbReference type="NCBI Taxonomy" id="2364126"/>
    <lineage>
        <taxon>Eukaryota</taxon>
        <taxon>Sar</taxon>
        <taxon>Alveolata</taxon>
        <taxon>Dinophyceae</taxon>
        <taxon>Prorocentrales</taxon>
        <taxon>Prorocentraceae</taxon>
        <taxon>Prorocentrum</taxon>
    </lineage>
</organism>
<gene>
    <name evidence="2" type="ORF">PCOR1329_LOCUS31080</name>
</gene>
<evidence type="ECO:0000313" key="3">
    <source>
        <dbReference type="Proteomes" id="UP001189429"/>
    </source>
</evidence>
<reference evidence="2" key="1">
    <citation type="submission" date="2023-10" db="EMBL/GenBank/DDBJ databases">
        <authorList>
            <person name="Chen Y."/>
            <person name="Shah S."/>
            <person name="Dougan E. K."/>
            <person name="Thang M."/>
            <person name="Chan C."/>
        </authorList>
    </citation>
    <scope>NUCLEOTIDE SEQUENCE [LARGE SCALE GENOMIC DNA]</scope>
</reference>
<comment type="caution">
    <text evidence="2">The sequence shown here is derived from an EMBL/GenBank/DDBJ whole genome shotgun (WGS) entry which is preliminary data.</text>
</comment>
<sequence length="973" mass="105081">MPQEQRSDGAPADPGDGNGARQLSGLQLLLLVLSKSFVPLGDESELRATHDLLGFYRNDHEKIDQTLSRTEQQFNELVEYIRRYGHILEKGPVAANRSPSIGVESVGAMVADGWAIYFGPDNAGDTDAEKDENDGEGVGGSDFPGVTDKDDHVTQQGFYQNCAFHKKRWRRFKGRPARFQLVSKGGSGKGSLMPFRGAANSYTVAAAFPSASSAPARGSGAIGSFAAESIVTSGAPAAAGGKAGVTAVGASSPAVEHRLAASGRADSGADNAERTGGFDICEKKRQQDAFTIGGLAFTAVLPEASVTPPSADGAAGSWGQISRSPGDDARAAVVAKQQVDHSIFDDEFESYFDDEEKRDLVEEVERERQRRWPTGAWEISPESERASNLDSRAAPIAPDSDVPALLGDSPLKKLDAIVGCGPGILRLCGPGLRELSLPAGVRSCRLKASGGGYWPLPCSKFKGVAATKATGYMIELQPRPEQLGFATVEAESETTPMDQGSQGPAVTGCGVAPGSSGQGAARRARARAAAASKPAAALKQETFHGGVRFEDRPGQRLGAIGRRRNNCRSLGAVLVWPRRWELQEEEVAGHSLERWSTIRRAVKSFETSSGSARKGGFDCFGRIYMGAVGPNEDSARDDVHGVLRSAFEFKRRPEVPHDANIHWCSFDVPSLPDESFEQGSDQRKQQRYDQQLQYMVAMFREINEALAIEGDRSPPESRTKTAAIAGIRQEESSCPTEARMRATMKAQVDRPKEALRKMFGMENHFDVYGDSIKGLGMSSELFAIYEECTRGSWAGSCERFRPLAILRGEMAVCQLERGHGKAPMDGHIEKMHVLLKYMKENPMSVVTDQRKLPAKLVAVGDAVFGGEADDKGMAIFLCLLEISDLNTSTTRVENWGWDVGSQGSTGEHCDPLWLRWLKAERLRPARDGAGLHPRARTSAGDASGDGFLDIDEFMTLMQNGEVKTWLSSMGLDA</sequence>
<dbReference type="EMBL" id="CAUYUJ010012132">
    <property type="protein sequence ID" value="CAK0833353.1"/>
    <property type="molecule type" value="Genomic_DNA"/>
</dbReference>
<name>A0ABN9SND4_9DINO</name>